<evidence type="ECO:0000313" key="2">
    <source>
        <dbReference type="Proteomes" id="UP001218218"/>
    </source>
</evidence>
<dbReference type="EMBL" id="JARIHO010000036">
    <property type="protein sequence ID" value="KAJ7330968.1"/>
    <property type="molecule type" value="Genomic_DNA"/>
</dbReference>
<comment type="caution">
    <text evidence="1">The sequence shown here is derived from an EMBL/GenBank/DDBJ whole genome shotgun (WGS) entry which is preliminary data.</text>
</comment>
<evidence type="ECO:0000313" key="1">
    <source>
        <dbReference type="EMBL" id="KAJ7330968.1"/>
    </source>
</evidence>
<sequence>MSSPPSEPTLLSGDKHLLVQHGTGCEIWDFADGQRIWARDDILHSQVVAQPVHDGTGILITLCTGQALMSMPPIQLPPTVLDFSDPVIADEADVVRYQGVLLVKWKERTFVLLDCPVALVHKRILSGHFLALTKGGATSDVVFYPYASLNPHWQPFDSPALAREAQSPTRIKPIILHQTAYPVLPGRRTPLMSVQDCPLHCGGYVITTHTASVRRLPVGSAESCQPAFHRFRLTLPTSASEPPKWEPISGGGTVDCVLIDSFTYSGYGLSFSCIVRRQVPQRICRPTTRPGKNTVECTWIVPLPEEHPSSVSLLPDTGALTICSGHGADVYYYQ</sequence>
<organism evidence="1 2">
    <name type="scientific">Mycena albidolilacea</name>
    <dbReference type="NCBI Taxonomy" id="1033008"/>
    <lineage>
        <taxon>Eukaryota</taxon>
        <taxon>Fungi</taxon>
        <taxon>Dikarya</taxon>
        <taxon>Basidiomycota</taxon>
        <taxon>Agaricomycotina</taxon>
        <taxon>Agaricomycetes</taxon>
        <taxon>Agaricomycetidae</taxon>
        <taxon>Agaricales</taxon>
        <taxon>Marasmiineae</taxon>
        <taxon>Mycenaceae</taxon>
        <taxon>Mycena</taxon>
    </lineage>
</organism>
<protein>
    <submittedName>
        <fullName evidence="1">Uncharacterized protein</fullName>
    </submittedName>
</protein>
<proteinExistence type="predicted"/>
<dbReference type="Proteomes" id="UP001218218">
    <property type="component" value="Unassembled WGS sequence"/>
</dbReference>
<gene>
    <name evidence="1" type="ORF">DFH08DRAFT_815051</name>
</gene>
<accession>A0AAD6ZP01</accession>
<name>A0AAD6ZP01_9AGAR</name>
<reference evidence="1" key="1">
    <citation type="submission" date="2023-03" db="EMBL/GenBank/DDBJ databases">
        <title>Massive genome expansion in bonnet fungi (Mycena s.s.) driven by repeated elements and novel gene families across ecological guilds.</title>
        <authorList>
            <consortium name="Lawrence Berkeley National Laboratory"/>
            <person name="Harder C.B."/>
            <person name="Miyauchi S."/>
            <person name="Viragh M."/>
            <person name="Kuo A."/>
            <person name="Thoen E."/>
            <person name="Andreopoulos B."/>
            <person name="Lu D."/>
            <person name="Skrede I."/>
            <person name="Drula E."/>
            <person name="Henrissat B."/>
            <person name="Morin E."/>
            <person name="Kohler A."/>
            <person name="Barry K."/>
            <person name="LaButti K."/>
            <person name="Morin E."/>
            <person name="Salamov A."/>
            <person name="Lipzen A."/>
            <person name="Mereny Z."/>
            <person name="Hegedus B."/>
            <person name="Baldrian P."/>
            <person name="Stursova M."/>
            <person name="Weitz H."/>
            <person name="Taylor A."/>
            <person name="Grigoriev I.V."/>
            <person name="Nagy L.G."/>
            <person name="Martin F."/>
            <person name="Kauserud H."/>
        </authorList>
    </citation>
    <scope>NUCLEOTIDE SEQUENCE</scope>
    <source>
        <strain evidence="1">CBHHK002</strain>
    </source>
</reference>
<keyword evidence="2" id="KW-1185">Reference proteome</keyword>
<dbReference type="AlphaFoldDB" id="A0AAD6ZP01"/>